<organism evidence="2 3">
    <name type="scientific">Pseudofulvimonas gallinarii</name>
    <dbReference type="NCBI Taxonomy" id="634155"/>
    <lineage>
        <taxon>Bacteria</taxon>
        <taxon>Pseudomonadati</taxon>
        <taxon>Pseudomonadota</taxon>
        <taxon>Gammaproteobacteria</taxon>
        <taxon>Lysobacterales</taxon>
        <taxon>Rhodanobacteraceae</taxon>
        <taxon>Pseudofulvimonas</taxon>
    </lineage>
</organism>
<keyword evidence="1" id="KW-0732">Signal</keyword>
<dbReference type="Proteomes" id="UP000294599">
    <property type="component" value="Unassembled WGS sequence"/>
</dbReference>
<dbReference type="InterPro" id="IPR026457">
    <property type="entry name" value="CSLREA_Nterm"/>
</dbReference>
<dbReference type="NCBIfam" id="TIGR04214">
    <property type="entry name" value="CSLREA_Nterm"/>
    <property type="match status" value="1"/>
</dbReference>
<dbReference type="InterPro" id="IPR011050">
    <property type="entry name" value="Pectin_lyase_fold/virulence"/>
</dbReference>
<name>A0A4S3KTE2_9GAMM</name>
<dbReference type="PANTHER" id="PTHR11319">
    <property type="entry name" value="G PROTEIN-COUPLED RECEPTOR-RELATED"/>
    <property type="match status" value="1"/>
</dbReference>
<evidence type="ECO:0000313" key="2">
    <source>
        <dbReference type="EMBL" id="TCS91978.1"/>
    </source>
</evidence>
<feature type="chain" id="PRO_5030100256" evidence="1">
    <location>
        <begin position="22"/>
        <end position="477"/>
    </location>
</feature>
<proteinExistence type="predicted"/>
<evidence type="ECO:0000256" key="1">
    <source>
        <dbReference type="SAM" id="SignalP"/>
    </source>
</evidence>
<sequence length="477" mass="50150">MLRLIMPSILFVLAFTNAAQAALIIVNTLDFELNNDGDCSLREAIQAANTNVAVDACPAGHAMIPDAIYLAVSGSILVNATMTVTQALTISGNGTYALTLHASASSPVFLVDMANPGHDALFTGFTIGNAANHTGNGSAIQINQVDRLTVSQMRFVNNRQSAIAYIEDISPGTTVNKVSVLDSEFELNTAANWGGGAMTLRGVGEVIVERSRFINNRSDFPSAFGDGGAINLARIQSTSITDSFFLENVVLRRGGAISILGDAAASVSVLRSTFSNNEAMEGLGGAVNIGQSMTARFVNTTFHDNGNSIYVALGSSAQITHSTFHHTRSGYGHLAVGGTVEIGRSALYGPSSIGGLCTRLSTSAIVSSGGYNRFHTGDDSCEPSDTDLPLDDPRLLPLGNYGGHVPTLLPRIDSPLIDDADVVCHDELGNPVTDDARMSLRPVAASGSIARCDVGAVEWNPDIDDYLFRNGFNHPSP</sequence>
<feature type="signal peptide" evidence="1">
    <location>
        <begin position="1"/>
        <end position="21"/>
    </location>
</feature>
<dbReference type="InterPro" id="IPR059226">
    <property type="entry name" value="Choice_anch_Q_dom"/>
</dbReference>
<comment type="caution">
    <text evidence="2">The sequence shown here is derived from an EMBL/GenBank/DDBJ whole genome shotgun (WGS) entry which is preliminary data.</text>
</comment>
<dbReference type="PANTHER" id="PTHR11319:SF35">
    <property type="entry name" value="OUTER MEMBRANE PROTEIN PMPC-RELATED"/>
    <property type="match status" value="1"/>
</dbReference>
<keyword evidence="3" id="KW-1185">Reference proteome</keyword>
<dbReference type="RefSeq" id="WP_123522931.1">
    <property type="nucleotide sequence ID" value="NZ_JBHMFH010000001.1"/>
</dbReference>
<dbReference type="Gene3D" id="2.160.20.10">
    <property type="entry name" value="Single-stranded right-handed beta-helix, Pectin lyase-like"/>
    <property type="match status" value="1"/>
</dbReference>
<accession>A0A4S3KTE2</accession>
<reference evidence="2 3" key="1">
    <citation type="submission" date="2019-03" db="EMBL/GenBank/DDBJ databases">
        <title>Genomic Encyclopedia of Type Strains, Phase IV (KMG-IV): sequencing the most valuable type-strain genomes for metagenomic binning, comparative biology and taxonomic classification.</title>
        <authorList>
            <person name="Goeker M."/>
        </authorList>
    </citation>
    <scope>NUCLEOTIDE SEQUENCE [LARGE SCALE GENOMIC DNA]</scope>
    <source>
        <strain evidence="2 3">DSM 21944</strain>
    </source>
</reference>
<protein>
    <submittedName>
        <fullName evidence="2">CSLREA domain-containing protein</fullName>
    </submittedName>
</protein>
<evidence type="ECO:0000313" key="3">
    <source>
        <dbReference type="Proteomes" id="UP000294599"/>
    </source>
</evidence>
<gene>
    <name evidence="2" type="ORF">EDC25_1422</name>
</gene>
<dbReference type="AlphaFoldDB" id="A0A4S3KTE2"/>
<dbReference type="InterPro" id="IPR012334">
    <property type="entry name" value="Pectin_lyas_fold"/>
</dbReference>
<dbReference type="EMBL" id="SMAF01000042">
    <property type="protein sequence ID" value="TCS91978.1"/>
    <property type="molecule type" value="Genomic_DNA"/>
</dbReference>
<dbReference type="NCBIfam" id="NF041518">
    <property type="entry name" value="choice_anch_Q"/>
    <property type="match status" value="1"/>
</dbReference>
<dbReference type="SUPFAM" id="SSF51126">
    <property type="entry name" value="Pectin lyase-like"/>
    <property type="match status" value="1"/>
</dbReference>